<evidence type="ECO:0000256" key="6">
    <source>
        <dbReference type="ARBA" id="ARBA00013950"/>
    </source>
</evidence>
<comment type="pathway">
    <text evidence="3">Cofactor biosynthesis; riboflavin biosynthesis; riboflavin from 2-hydroxy-3-oxobutyl phosphate and 5-amino-6-(D-ribitylamino)uracil: step 2/2.</text>
</comment>
<dbReference type="InterPro" id="IPR017938">
    <property type="entry name" value="Riboflavin_synthase-like_b-brl"/>
</dbReference>
<dbReference type="FunFam" id="2.40.30.20:FF:000004">
    <property type="entry name" value="Riboflavin synthase, alpha subunit"/>
    <property type="match status" value="1"/>
</dbReference>
<dbReference type="EMBL" id="SHLI01000001">
    <property type="protein sequence ID" value="RZU99020.1"/>
    <property type="molecule type" value="Genomic_DNA"/>
</dbReference>
<evidence type="ECO:0000256" key="11">
    <source>
        <dbReference type="PROSITE-ProRule" id="PRU00524"/>
    </source>
</evidence>
<dbReference type="GO" id="GO:0004746">
    <property type="term" value="F:riboflavin synthase activity"/>
    <property type="evidence" value="ECO:0007669"/>
    <property type="project" value="UniProtKB-UniRule"/>
</dbReference>
<dbReference type="InterPro" id="IPR026017">
    <property type="entry name" value="Lumazine-bd_dom"/>
</dbReference>
<dbReference type="SUPFAM" id="SSF63380">
    <property type="entry name" value="Riboflavin synthase domain-like"/>
    <property type="match status" value="2"/>
</dbReference>
<dbReference type="Pfam" id="PF00677">
    <property type="entry name" value="Lum_binding"/>
    <property type="match status" value="2"/>
</dbReference>
<dbReference type="Proteomes" id="UP000292298">
    <property type="component" value="Unassembled WGS sequence"/>
</dbReference>
<dbReference type="OrthoDB" id="9788537at2"/>
<evidence type="ECO:0000256" key="8">
    <source>
        <dbReference type="ARBA" id="ARBA00022679"/>
    </source>
</evidence>
<evidence type="ECO:0000256" key="5">
    <source>
        <dbReference type="ARBA" id="ARBA00012827"/>
    </source>
</evidence>
<feature type="domain" description="Lumazine-binding" evidence="12">
    <location>
        <begin position="98"/>
        <end position="194"/>
    </location>
</feature>
<evidence type="ECO:0000256" key="4">
    <source>
        <dbReference type="ARBA" id="ARBA00011233"/>
    </source>
</evidence>
<comment type="subunit">
    <text evidence="4">Homotrimer.</text>
</comment>
<comment type="caution">
    <text evidence="13">The sequence shown here is derived from an EMBL/GenBank/DDBJ whole genome shotgun (WGS) entry which is preliminary data.</text>
</comment>
<keyword evidence="8" id="KW-0808">Transferase</keyword>
<feature type="repeat" description="Lumazine-binding" evidence="11">
    <location>
        <begin position="1"/>
        <end position="97"/>
    </location>
</feature>
<evidence type="ECO:0000256" key="10">
    <source>
        <dbReference type="NCBIfam" id="TIGR00187"/>
    </source>
</evidence>
<name>A0A4Q8D1A4_9GAMM</name>
<comment type="function">
    <text evidence="2">Catalyzes the dismutation of two molecules of 6,7-dimethyl-8-ribityllumazine, resulting in the formation of riboflavin and 5-amino-6-(D-ribitylamino)uracil.</text>
</comment>
<keyword evidence="14" id="KW-1185">Reference proteome</keyword>
<protein>
    <recommendedName>
        <fullName evidence="6 10">Riboflavin synthase</fullName>
        <ecNumber evidence="5 10">2.5.1.9</ecNumber>
    </recommendedName>
</protein>
<dbReference type="GO" id="GO:0009231">
    <property type="term" value="P:riboflavin biosynthetic process"/>
    <property type="evidence" value="ECO:0007669"/>
    <property type="project" value="UniProtKB-KW"/>
</dbReference>
<proteinExistence type="predicted"/>
<dbReference type="FunFam" id="2.40.30.20:FF:000003">
    <property type="entry name" value="Riboflavin synthase, alpha subunit"/>
    <property type="match status" value="1"/>
</dbReference>
<dbReference type="EC" id="2.5.1.9" evidence="5 10"/>
<evidence type="ECO:0000259" key="12">
    <source>
        <dbReference type="PROSITE" id="PS51177"/>
    </source>
</evidence>
<dbReference type="PANTHER" id="PTHR21098:SF12">
    <property type="entry name" value="RIBOFLAVIN SYNTHASE"/>
    <property type="match status" value="1"/>
</dbReference>
<dbReference type="CDD" id="cd00402">
    <property type="entry name" value="Riboflavin_synthase_like"/>
    <property type="match status" value="1"/>
</dbReference>
<evidence type="ECO:0000313" key="14">
    <source>
        <dbReference type="Proteomes" id="UP000292298"/>
    </source>
</evidence>
<organism evidence="13 14">
    <name type="scientific">Spiribacter vilamensis</name>
    <dbReference type="NCBI Taxonomy" id="531306"/>
    <lineage>
        <taxon>Bacteria</taxon>
        <taxon>Pseudomonadati</taxon>
        <taxon>Pseudomonadota</taxon>
        <taxon>Gammaproteobacteria</taxon>
        <taxon>Chromatiales</taxon>
        <taxon>Ectothiorhodospiraceae</taxon>
        <taxon>Spiribacter</taxon>
    </lineage>
</organism>
<dbReference type="Gene3D" id="2.40.30.20">
    <property type="match status" value="2"/>
</dbReference>
<dbReference type="PANTHER" id="PTHR21098">
    <property type="entry name" value="RIBOFLAVIN SYNTHASE ALPHA CHAIN"/>
    <property type="match status" value="1"/>
</dbReference>
<evidence type="ECO:0000256" key="9">
    <source>
        <dbReference type="ARBA" id="ARBA00022737"/>
    </source>
</evidence>
<dbReference type="AlphaFoldDB" id="A0A4Q8D1A4"/>
<evidence type="ECO:0000256" key="3">
    <source>
        <dbReference type="ARBA" id="ARBA00004887"/>
    </source>
</evidence>
<feature type="repeat" description="Lumazine-binding" evidence="11">
    <location>
        <begin position="98"/>
        <end position="194"/>
    </location>
</feature>
<accession>A0A4Q8D1A4</accession>
<reference evidence="13 14" key="1">
    <citation type="submission" date="2019-02" db="EMBL/GenBank/DDBJ databases">
        <title>Genomic Encyclopedia of Type Strains, Phase IV (KMG-IV): sequencing the most valuable type-strain genomes for metagenomic binning, comparative biology and taxonomic classification.</title>
        <authorList>
            <person name="Goeker M."/>
        </authorList>
    </citation>
    <scope>NUCLEOTIDE SEQUENCE [LARGE SCALE GENOMIC DNA]</scope>
    <source>
        <strain evidence="13 14">DSM 21056</strain>
    </source>
</reference>
<comment type="catalytic activity">
    <reaction evidence="1">
        <text>2 6,7-dimethyl-8-(1-D-ribityl)lumazine + H(+) = 5-amino-6-(D-ribitylamino)uracil + riboflavin</text>
        <dbReference type="Rhea" id="RHEA:20772"/>
        <dbReference type="ChEBI" id="CHEBI:15378"/>
        <dbReference type="ChEBI" id="CHEBI:15934"/>
        <dbReference type="ChEBI" id="CHEBI:57986"/>
        <dbReference type="ChEBI" id="CHEBI:58201"/>
        <dbReference type="EC" id="2.5.1.9"/>
    </reaction>
</comment>
<dbReference type="InterPro" id="IPR001783">
    <property type="entry name" value="Lumazine-bd"/>
</dbReference>
<dbReference type="RefSeq" id="WP_130503285.1">
    <property type="nucleotide sequence ID" value="NZ_SHLI01000001.1"/>
</dbReference>
<keyword evidence="7" id="KW-0686">Riboflavin biosynthesis</keyword>
<dbReference type="NCBIfam" id="TIGR00187">
    <property type="entry name" value="ribE"/>
    <property type="match status" value="1"/>
</dbReference>
<evidence type="ECO:0000256" key="2">
    <source>
        <dbReference type="ARBA" id="ARBA00002803"/>
    </source>
</evidence>
<dbReference type="InterPro" id="IPR023366">
    <property type="entry name" value="ATP_synth_asu-like_sf"/>
</dbReference>
<evidence type="ECO:0000256" key="1">
    <source>
        <dbReference type="ARBA" id="ARBA00000968"/>
    </source>
</evidence>
<evidence type="ECO:0000313" key="13">
    <source>
        <dbReference type="EMBL" id="RZU99020.1"/>
    </source>
</evidence>
<sequence>MFTGIIQAMGTLRESLETGSDRRMRFAADGFDMTSLQIGDSMAVNGCCLTAVEVNADGFAADVSVESLERTTLGGLKTGDPVNLEPALTLATPLGGHLVSGHVDGVGEVVSRTPDGRSERWRFRAPDAIAHYIAEKGSVAIEGISLTVNGVDGAEFDVNIVPHTSAVTTFGAYQAGQPVNIEVDLLARYLERLLQGGGAASSGGVSEALLRRNGFLKD</sequence>
<feature type="domain" description="Lumazine-binding" evidence="12">
    <location>
        <begin position="1"/>
        <end position="97"/>
    </location>
</feature>
<keyword evidence="9" id="KW-0677">Repeat</keyword>
<dbReference type="NCBIfam" id="NF006767">
    <property type="entry name" value="PRK09289.1"/>
    <property type="match status" value="1"/>
</dbReference>
<dbReference type="PROSITE" id="PS51177">
    <property type="entry name" value="LUMAZINE_BIND"/>
    <property type="match status" value="2"/>
</dbReference>
<gene>
    <name evidence="13" type="ORF">EV698_1296</name>
</gene>
<evidence type="ECO:0000256" key="7">
    <source>
        <dbReference type="ARBA" id="ARBA00022619"/>
    </source>
</evidence>
<dbReference type="PIRSF" id="PIRSF000498">
    <property type="entry name" value="Riboflavin_syn_A"/>
    <property type="match status" value="1"/>
</dbReference>